<evidence type="ECO:0000256" key="1">
    <source>
        <dbReference type="ARBA" id="ARBA00004127"/>
    </source>
</evidence>
<dbReference type="PANTHER" id="PTHR43826:SF3">
    <property type="entry name" value="GLUCOSE-6-PHOSPHATE EXCHANGER SLC37A4"/>
    <property type="match status" value="1"/>
</dbReference>
<dbReference type="Pfam" id="PF07690">
    <property type="entry name" value="MFS_1"/>
    <property type="match status" value="1"/>
</dbReference>
<dbReference type="SUPFAM" id="SSF103473">
    <property type="entry name" value="MFS general substrate transporter"/>
    <property type="match status" value="1"/>
</dbReference>
<organism evidence="7 8">
    <name type="scientific">Muriicola jejuensis</name>
    <dbReference type="NCBI Taxonomy" id="504488"/>
    <lineage>
        <taxon>Bacteria</taxon>
        <taxon>Pseudomonadati</taxon>
        <taxon>Bacteroidota</taxon>
        <taxon>Flavobacteriia</taxon>
        <taxon>Flavobacteriales</taxon>
        <taxon>Flavobacteriaceae</taxon>
        <taxon>Muriicola</taxon>
    </lineage>
</organism>
<evidence type="ECO:0000256" key="4">
    <source>
        <dbReference type="ARBA" id="ARBA00023136"/>
    </source>
</evidence>
<evidence type="ECO:0000256" key="2">
    <source>
        <dbReference type="ARBA" id="ARBA00022692"/>
    </source>
</evidence>
<dbReference type="GO" id="GO:0061513">
    <property type="term" value="F:glucose 6-phosphate:phosphate antiporter activity"/>
    <property type="evidence" value="ECO:0007669"/>
    <property type="project" value="TreeGrafter"/>
</dbReference>
<feature type="transmembrane region" description="Helical" evidence="5">
    <location>
        <begin position="7"/>
        <end position="28"/>
    </location>
</feature>
<evidence type="ECO:0000259" key="6">
    <source>
        <dbReference type="PROSITE" id="PS50850"/>
    </source>
</evidence>
<keyword evidence="3 5" id="KW-1133">Transmembrane helix</keyword>
<dbReference type="GO" id="GO:0016020">
    <property type="term" value="C:membrane"/>
    <property type="evidence" value="ECO:0007669"/>
    <property type="project" value="UniProtKB-ARBA"/>
</dbReference>
<evidence type="ECO:0000313" key="8">
    <source>
        <dbReference type="Proteomes" id="UP000468443"/>
    </source>
</evidence>
<dbReference type="EMBL" id="JAABOP010000004">
    <property type="protein sequence ID" value="NER11410.1"/>
    <property type="molecule type" value="Genomic_DNA"/>
</dbReference>
<feature type="transmembrane region" description="Helical" evidence="5">
    <location>
        <begin position="353"/>
        <end position="373"/>
    </location>
</feature>
<dbReference type="CDD" id="cd06174">
    <property type="entry name" value="MFS"/>
    <property type="match status" value="1"/>
</dbReference>
<reference evidence="7 8" key="1">
    <citation type="submission" date="2020-01" db="EMBL/GenBank/DDBJ databases">
        <title>Muriicola jejuensis KCTC 22299.</title>
        <authorList>
            <person name="Wang G."/>
        </authorList>
    </citation>
    <scope>NUCLEOTIDE SEQUENCE [LARGE SCALE GENOMIC DNA]</scope>
    <source>
        <strain evidence="7 8">KCTC 22299</strain>
    </source>
</reference>
<protein>
    <submittedName>
        <fullName evidence="7">MFS transporter</fullName>
    </submittedName>
</protein>
<feature type="transmembrane region" description="Helical" evidence="5">
    <location>
        <begin position="104"/>
        <end position="124"/>
    </location>
</feature>
<feature type="transmembrane region" description="Helical" evidence="5">
    <location>
        <begin position="183"/>
        <end position="203"/>
    </location>
</feature>
<dbReference type="GO" id="GO:0035435">
    <property type="term" value="P:phosphate ion transmembrane transport"/>
    <property type="evidence" value="ECO:0007669"/>
    <property type="project" value="TreeGrafter"/>
</dbReference>
<dbReference type="RefSeq" id="WP_163693858.1">
    <property type="nucleotide sequence ID" value="NZ_FXTW01000003.1"/>
</dbReference>
<feature type="domain" description="Major facilitator superfamily (MFS) profile" evidence="6">
    <location>
        <begin position="11"/>
        <end position="416"/>
    </location>
</feature>
<feature type="transmembrane region" description="Helical" evidence="5">
    <location>
        <begin position="77"/>
        <end position="98"/>
    </location>
</feature>
<feature type="transmembrane region" description="Helical" evidence="5">
    <location>
        <begin position="266"/>
        <end position="287"/>
    </location>
</feature>
<feature type="transmembrane region" description="Helical" evidence="5">
    <location>
        <begin position="294"/>
        <end position="315"/>
    </location>
</feature>
<name>A0A6P0UG47_9FLAO</name>
<dbReference type="InterPro" id="IPR011701">
    <property type="entry name" value="MFS"/>
</dbReference>
<feature type="transmembrane region" description="Helical" evidence="5">
    <location>
        <begin position="321"/>
        <end position="341"/>
    </location>
</feature>
<sequence>MNPKSPPWYFLALLILAGESVFILPFVLARVFRPTVLDTFGLTNVELGLCFSVYGFVALVAYLLGGPIADKYPPRKLIATALWATALGGLLYATFPAFETLQILYGYWGLTTIFLFWAPMIKATRVWGGDTSQGKAFGFLDGGRGLVGALFGTMGVYIFSLFIPSEGTVLSLEESREAFSHVILISSAIVAVVGILVWAFMKLDPELERSISVERITRSQIGEVLKLPSVWLLMVIILCAYVGYKITDVFSLYARDVMGYTQVESAGVGTFLLYIRPVVGIAIGILADRSRTTLWLLLSFIIAFIGSLLFATGIVTASFTTLFFMSILIVATGVYAARSLYFSVMRLGRIPIILTGTAVGLISLVGYTPDIFAGPAMGYLLDRSPGVAGHQDVFWMLALFSAIGGLTAACYFRLYRKS</sequence>
<comment type="caution">
    <text evidence="7">The sequence shown here is derived from an EMBL/GenBank/DDBJ whole genome shotgun (WGS) entry which is preliminary data.</text>
</comment>
<dbReference type="PROSITE" id="PS50850">
    <property type="entry name" value="MFS"/>
    <property type="match status" value="1"/>
</dbReference>
<accession>A0A6P0UG47</accession>
<dbReference type="Gene3D" id="1.20.1250.20">
    <property type="entry name" value="MFS general substrate transporter like domains"/>
    <property type="match status" value="2"/>
</dbReference>
<dbReference type="InterPro" id="IPR020846">
    <property type="entry name" value="MFS_dom"/>
</dbReference>
<feature type="transmembrane region" description="Helical" evidence="5">
    <location>
        <begin position="224"/>
        <end position="246"/>
    </location>
</feature>
<keyword evidence="4 5" id="KW-0472">Membrane</keyword>
<evidence type="ECO:0000313" key="7">
    <source>
        <dbReference type="EMBL" id="NER11410.1"/>
    </source>
</evidence>
<dbReference type="InterPro" id="IPR051337">
    <property type="entry name" value="OPA_Antiporter"/>
</dbReference>
<comment type="subcellular location">
    <subcellularLocation>
        <location evidence="1">Endomembrane system</location>
        <topology evidence="1">Multi-pass membrane protein</topology>
    </subcellularLocation>
</comment>
<dbReference type="Proteomes" id="UP000468443">
    <property type="component" value="Unassembled WGS sequence"/>
</dbReference>
<dbReference type="GO" id="GO:0012505">
    <property type="term" value="C:endomembrane system"/>
    <property type="evidence" value="ECO:0007669"/>
    <property type="project" value="UniProtKB-SubCell"/>
</dbReference>
<feature type="transmembrane region" description="Helical" evidence="5">
    <location>
        <begin position="145"/>
        <end position="163"/>
    </location>
</feature>
<keyword evidence="2 5" id="KW-0812">Transmembrane</keyword>
<dbReference type="InterPro" id="IPR036259">
    <property type="entry name" value="MFS_trans_sf"/>
</dbReference>
<dbReference type="PANTHER" id="PTHR43826">
    <property type="entry name" value="GLUCOSE-6-PHOSPHATE EXCHANGER SLC37A4"/>
    <property type="match status" value="1"/>
</dbReference>
<feature type="transmembrane region" description="Helical" evidence="5">
    <location>
        <begin position="393"/>
        <end position="414"/>
    </location>
</feature>
<proteinExistence type="predicted"/>
<gene>
    <name evidence="7" type="ORF">GWK09_12820</name>
</gene>
<evidence type="ECO:0000256" key="5">
    <source>
        <dbReference type="SAM" id="Phobius"/>
    </source>
</evidence>
<evidence type="ECO:0000256" key="3">
    <source>
        <dbReference type="ARBA" id="ARBA00022989"/>
    </source>
</evidence>
<feature type="transmembrane region" description="Helical" evidence="5">
    <location>
        <begin position="40"/>
        <end position="65"/>
    </location>
</feature>
<keyword evidence="8" id="KW-1185">Reference proteome</keyword>
<dbReference type="AlphaFoldDB" id="A0A6P0UG47"/>